<feature type="transmembrane region" description="Helical" evidence="6">
    <location>
        <begin position="225"/>
        <end position="251"/>
    </location>
</feature>
<gene>
    <name evidence="7" type="ORF">CAAU_0613</name>
</gene>
<dbReference type="eggNOG" id="COG1914">
    <property type="taxonomic scope" value="Bacteria"/>
</dbReference>
<dbReference type="STRING" id="857293.CAAU_0613"/>
<reference evidence="7 8" key="1">
    <citation type="journal article" date="2011" name="J. Bacteriol.">
        <title>Draft genome sequence of Caloramator australicus strain RC3T, a thermoanaerobe from the Great Artesian Basin of Australia.</title>
        <authorList>
            <person name="Ogg C.D."/>
            <person name="Patel B.K.C."/>
        </authorList>
    </citation>
    <scope>NUCLEOTIDE SEQUENCE [LARGE SCALE GENOMIC DNA]</scope>
    <source>
        <strain evidence="7 8">RC3</strain>
    </source>
</reference>
<evidence type="ECO:0000256" key="5">
    <source>
        <dbReference type="ARBA" id="ARBA00023136"/>
    </source>
</evidence>
<evidence type="ECO:0000256" key="1">
    <source>
        <dbReference type="ARBA" id="ARBA00004141"/>
    </source>
</evidence>
<feature type="transmembrane region" description="Helical" evidence="6">
    <location>
        <begin position="39"/>
        <end position="62"/>
    </location>
</feature>
<dbReference type="PANTHER" id="PTHR11706:SF33">
    <property type="entry name" value="NATURAL RESISTANCE-ASSOCIATED MACROPHAGE PROTEIN 2"/>
    <property type="match status" value="1"/>
</dbReference>
<feature type="transmembrane region" description="Helical" evidence="6">
    <location>
        <begin position="277"/>
        <end position="305"/>
    </location>
</feature>
<comment type="subcellular location">
    <subcellularLocation>
        <location evidence="1">Membrane</location>
        <topology evidence="1">Multi-pass membrane protein</topology>
    </subcellularLocation>
</comment>
<feature type="transmembrane region" description="Helical" evidence="6">
    <location>
        <begin position="342"/>
        <end position="361"/>
    </location>
</feature>
<organism evidence="7 8">
    <name type="scientific">Caloramator australicus RC3</name>
    <dbReference type="NCBI Taxonomy" id="857293"/>
    <lineage>
        <taxon>Bacteria</taxon>
        <taxon>Bacillati</taxon>
        <taxon>Bacillota</taxon>
        <taxon>Clostridia</taxon>
        <taxon>Eubacteriales</taxon>
        <taxon>Clostridiaceae</taxon>
        <taxon>Caloramator</taxon>
    </lineage>
</organism>
<dbReference type="GO" id="GO:0005384">
    <property type="term" value="F:manganese ion transmembrane transporter activity"/>
    <property type="evidence" value="ECO:0007669"/>
    <property type="project" value="TreeGrafter"/>
</dbReference>
<feature type="transmembrane region" description="Helical" evidence="6">
    <location>
        <begin position="180"/>
        <end position="199"/>
    </location>
</feature>
<name>I7LI63_9CLOT</name>
<evidence type="ECO:0000313" key="8">
    <source>
        <dbReference type="Proteomes" id="UP000007652"/>
    </source>
</evidence>
<dbReference type="GO" id="GO:0015086">
    <property type="term" value="F:cadmium ion transmembrane transporter activity"/>
    <property type="evidence" value="ECO:0007669"/>
    <property type="project" value="TreeGrafter"/>
</dbReference>
<evidence type="ECO:0000256" key="6">
    <source>
        <dbReference type="SAM" id="Phobius"/>
    </source>
</evidence>
<dbReference type="AlphaFoldDB" id="I7LI63"/>
<keyword evidence="4 6" id="KW-1133">Transmembrane helix</keyword>
<comment type="caution">
    <text evidence="7">The sequence shown here is derived from an EMBL/GenBank/DDBJ whole genome shotgun (WGS) entry which is preliminary data.</text>
</comment>
<dbReference type="Pfam" id="PF01566">
    <property type="entry name" value="Nramp"/>
    <property type="match status" value="1"/>
</dbReference>
<dbReference type="NCBIfam" id="NF037982">
    <property type="entry name" value="Nramp_1"/>
    <property type="match status" value="1"/>
</dbReference>
<dbReference type="EMBL" id="CAKP01000026">
    <property type="protein sequence ID" value="CCJ32697.1"/>
    <property type="molecule type" value="Genomic_DNA"/>
</dbReference>
<keyword evidence="8" id="KW-1185">Reference proteome</keyword>
<keyword evidence="5 6" id="KW-0472">Membrane</keyword>
<dbReference type="PANTHER" id="PTHR11706">
    <property type="entry name" value="SOLUTE CARRIER PROTEIN FAMILY 11 MEMBER"/>
    <property type="match status" value="1"/>
</dbReference>
<feature type="transmembrane region" description="Helical" evidence="6">
    <location>
        <begin position="141"/>
        <end position="160"/>
    </location>
</feature>
<dbReference type="Proteomes" id="UP000007652">
    <property type="component" value="Unassembled WGS sequence"/>
</dbReference>
<evidence type="ECO:0000256" key="3">
    <source>
        <dbReference type="ARBA" id="ARBA00022692"/>
    </source>
</evidence>
<dbReference type="InterPro" id="IPR001046">
    <property type="entry name" value="NRAMP_fam"/>
</dbReference>
<proteinExistence type="predicted"/>
<dbReference type="PRINTS" id="PR00447">
    <property type="entry name" value="NATRESASSCMP"/>
</dbReference>
<keyword evidence="3 6" id="KW-0812">Transmembrane</keyword>
<dbReference type="OrthoDB" id="9787548at2"/>
<feature type="transmembrane region" description="Helical" evidence="6">
    <location>
        <begin position="117"/>
        <end position="134"/>
    </location>
</feature>
<protein>
    <submittedName>
        <fullName evidence="7">Manganese transport protein MntH</fullName>
    </submittedName>
</protein>
<feature type="transmembrane region" description="Helical" evidence="6">
    <location>
        <begin position="381"/>
        <end position="399"/>
    </location>
</feature>
<feature type="transmembrane region" description="Helical" evidence="6">
    <location>
        <begin position="83"/>
        <end position="111"/>
    </location>
</feature>
<dbReference type="GO" id="GO:0005886">
    <property type="term" value="C:plasma membrane"/>
    <property type="evidence" value="ECO:0007669"/>
    <property type="project" value="TreeGrafter"/>
</dbReference>
<keyword evidence="2" id="KW-0813">Transport</keyword>
<dbReference type="GO" id="GO:0034755">
    <property type="term" value="P:iron ion transmembrane transport"/>
    <property type="evidence" value="ECO:0007669"/>
    <property type="project" value="TreeGrafter"/>
</dbReference>
<evidence type="ECO:0000313" key="7">
    <source>
        <dbReference type="EMBL" id="CCJ32697.1"/>
    </source>
</evidence>
<evidence type="ECO:0000256" key="4">
    <source>
        <dbReference type="ARBA" id="ARBA00022989"/>
    </source>
</evidence>
<evidence type="ECO:0000256" key="2">
    <source>
        <dbReference type="ARBA" id="ARBA00022448"/>
    </source>
</evidence>
<accession>I7LI63</accession>
<sequence length="401" mass="44255">MVREFIKYIGPGLLITVGFIDPGNWASNVAAGSQYGYRLLWMVTLSTLMLIVLQHTAARLGIITGKSLSEAATSYTKPIISKLILSSAYFASISTALAEILGGAIALYMLFSIPIKLAAVLISTFSLFMIWTNSYNKIEKWIICFVSIIGFCFVFELALVDVEWGKAIFSSTVPAIPKGSMPIIMSVLGAVVMPHNIFLHSEIIQNKHFDRTDEIKLKRQVRFEFLDTLFSMIIGWGINSAMIIVAAATFYKNGIIVQELQQAQILLRPILGNLASFVFALALLFSGISSSITAGISGGVIYSGIYNKTYDIKDKETKIGITMTIICALLIIMLISDTFKGLLISQIVLSIQLPFTIFLLIYLTSSKYVMGKFKNDLKTNILLWIIGIVVTLLNVLLLLKQ</sequence>
<feature type="transmembrane region" description="Helical" evidence="6">
    <location>
        <begin position="317"/>
        <end position="336"/>
    </location>
</feature>
<dbReference type="RefSeq" id="WP_008907975.1">
    <property type="nucleotide sequence ID" value="NZ_CAKP01000026.1"/>
</dbReference>